<proteinExistence type="predicted"/>
<dbReference type="Pfam" id="PF01323">
    <property type="entry name" value="DSBA"/>
    <property type="match status" value="1"/>
</dbReference>
<dbReference type="Proteomes" id="UP000298337">
    <property type="component" value="Unassembled WGS sequence"/>
</dbReference>
<dbReference type="AlphaFoldDB" id="A0A4Z0PCS6"/>
<feature type="domain" description="DSBA-like thioredoxin" evidence="2">
    <location>
        <begin position="14"/>
        <end position="208"/>
    </location>
</feature>
<dbReference type="EMBL" id="SRLA01000001">
    <property type="protein sequence ID" value="TGE10272.1"/>
    <property type="molecule type" value="Genomic_DNA"/>
</dbReference>
<accession>A0A4Z0PCS6</accession>
<dbReference type="SUPFAM" id="SSF52833">
    <property type="entry name" value="Thioredoxin-like"/>
    <property type="match status" value="1"/>
</dbReference>
<protein>
    <submittedName>
        <fullName evidence="3">DsbA family protein</fullName>
    </submittedName>
</protein>
<dbReference type="PROSITE" id="PS00194">
    <property type="entry name" value="THIOREDOXIN_1"/>
    <property type="match status" value="1"/>
</dbReference>
<evidence type="ECO:0000313" key="3">
    <source>
        <dbReference type="EMBL" id="TGE10272.1"/>
    </source>
</evidence>
<dbReference type="InterPro" id="IPR017937">
    <property type="entry name" value="Thioredoxin_CS"/>
</dbReference>
<evidence type="ECO:0000259" key="2">
    <source>
        <dbReference type="Pfam" id="PF01323"/>
    </source>
</evidence>
<evidence type="ECO:0000313" key="4">
    <source>
        <dbReference type="Proteomes" id="UP000298337"/>
    </source>
</evidence>
<reference evidence="3 4" key="1">
    <citation type="submission" date="2019-04" db="EMBL/GenBank/DDBJ databases">
        <authorList>
            <person name="Feng G."/>
            <person name="Zhang J."/>
            <person name="Zhu H."/>
        </authorList>
    </citation>
    <scope>NUCLEOTIDE SEQUENCE [LARGE SCALE GENOMIC DNA]</scope>
    <source>
        <strain evidence="3 4">92R-1</strain>
    </source>
</reference>
<gene>
    <name evidence="3" type="ORF">EU556_05480</name>
</gene>
<dbReference type="Gene3D" id="1.10.472.60">
    <property type="entry name" value="putative protein disulfide isomerase domain"/>
    <property type="match status" value="1"/>
</dbReference>
<dbReference type="Gene3D" id="3.40.30.10">
    <property type="entry name" value="Glutaredoxin"/>
    <property type="match status" value="1"/>
</dbReference>
<sequence>MTTTQDLPELLYIYDAYCGWCYGMSPVIQRVAQEYAGRITIGILSGGMITQEEVGPIGDTWEYITTSLRQVEQVTGVQFGEAYKQLGQAGTYVQNSEPPARALHAFRQLDPEGRAAAFAHDVQIALFERGEDLNAVATYEVFVQPYGIKADEFRRVYEQPGTATAVQQEFAAVSRIGVQGFPTSILRVGSQGYVLSRGYQPYDAFAQGLEQALQQAAEA</sequence>
<keyword evidence="1" id="KW-0676">Redox-active center</keyword>
<keyword evidence="4" id="KW-1185">Reference proteome</keyword>
<comment type="caution">
    <text evidence="3">The sequence shown here is derived from an EMBL/GenBank/DDBJ whole genome shotgun (WGS) entry which is preliminary data.</text>
</comment>
<dbReference type="RefSeq" id="WP_135431800.1">
    <property type="nucleotide sequence ID" value="NZ_SRLA01000001.1"/>
</dbReference>
<name>A0A4Z0PCS6_9BACT</name>
<dbReference type="InterPro" id="IPR036249">
    <property type="entry name" value="Thioredoxin-like_sf"/>
</dbReference>
<dbReference type="InterPro" id="IPR001853">
    <property type="entry name" value="DSBA-like_thioredoxin_dom"/>
</dbReference>
<organism evidence="3 4">
    <name type="scientific">Hymenobacter fodinae</name>
    <dbReference type="NCBI Taxonomy" id="2510796"/>
    <lineage>
        <taxon>Bacteria</taxon>
        <taxon>Pseudomonadati</taxon>
        <taxon>Bacteroidota</taxon>
        <taxon>Cytophagia</taxon>
        <taxon>Cytophagales</taxon>
        <taxon>Hymenobacteraceae</taxon>
        <taxon>Hymenobacter</taxon>
    </lineage>
</organism>
<dbReference type="CDD" id="cd03025">
    <property type="entry name" value="DsbA_FrnE_like"/>
    <property type="match status" value="1"/>
</dbReference>
<dbReference type="GO" id="GO:0016491">
    <property type="term" value="F:oxidoreductase activity"/>
    <property type="evidence" value="ECO:0007669"/>
    <property type="project" value="InterPro"/>
</dbReference>
<evidence type="ECO:0000256" key="1">
    <source>
        <dbReference type="ARBA" id="ARBA00023284"/>
    </source>
</evidence>
<dbReference type="OrthoDB" id="9813770at2"/>